<keyword evidence="3" id="KW-0443">Lipid metabolism</keyword>
<dbReference type="RefSeq" id="WP_264788445.1">
    <property type="nucleotide sequence ID" value="NZ_AP026867.1"/>
</dbReference>
<dbReference type="EMBL" id="AP026867">
    <property type="protein sequence ID" value="BDS13146.1"/>
    <property type="molecule type" value="Genomic_DNA"/>
</dbReference>
<proteinExistence type="inferred from homology"/>
<keyword evidence="3" id="KW-0378">Hydrolase</keyword>
<feature type="domain" description="Neutral/alkaline non-lysosomal ceramidase N-terminal" evidence="4">
    <location>
        <begin position="441"/>
        <end position="536"/>
    </location>
</feature>
<comment type="catalytic activity">
    <reaction evidence="3">
        <text>an N-acylsphing-4-enine + H2O = sphing-4-enine + a fatty acid</text>
        <dbReference type="Rhea" id="RHEA:20856"/>
        <dbReference type="ChEBI" id="CHEBI:15377"/>
        <dbReference type="ChEBI" id="CHEBI:28868"/>
        <dbReference type="ChEBI" id="CHEBI:52639"/>
        <dbReference type="ChEBI" id="CHEBI:57756"/>
        <dbReference type="EC" id="3.5.1.23"/>
    </reaction>
</comment>
<keyword evidence="2" id="KW-0479">Metal-binding</keyword>
<dbReference type="GO" id="GO:0046514">
    <property type="term" value="P:ceramide catabolic process"/>
    <property type="evidence" value="ECO:0007669"/>
    <property type="project" value="InterPro"/>
</dbReference>
<comment type="cofactor">
    <cofactor evidence="2">
        <name>Zn(2+)</name>
        <dbReference type="ChEBI" id="CHEBI:29105"/>
    </cofactor>
    <text evidence="2">Binds 1 zinc ion per subunit.</text>
</comment>
<dbReference type="AlphaFoldDB" id="A0A916DU95"/>
<dbReference type="EC" id="3.5.1.23" evidence="3"/>
<dbReference type="GO" id="GO:0042759">
    <property type="term" value="P:long-chain fatty acid biosynthetic process"/>
    <property type="evidence" value="ECO:0007669"/>
    <property type="project" value="TreeGrafter"/>
</dbReference>
<feature type="binding site" evidence="2">
    <location>
        <position position="471"/>
    </location>
    <ligand>
        <name>Zn(2+)</name>
        <dbReference type="ChEBI" id="CHEBI:29105"/>
    </ligand>
</feature>
<dbReference type="GO" id="GO:0046872">
    <property type="term" value="F:metal ion binding"/>
    <property type="evidence" value="ECO:0007669"/>
    <property type="project" value="UniProtKB-KW"/>
</dbReference>
<organism evidence="5 6">
    <name type="scientific">Aureispira anguillae</name>
    <dbReference type="NCBI Taxonomy" id="2864201"/>
    <lineage>
        <taxon>Bacteria</taxon>
        <taxon>Pseudomonadati</taxon>
        <taxon>Bacteroidota</taxon>
        <taxon>Saprospiria</taxon>
        <taxon>Saprospirales</taxon>
        <taxon>Saprospiraceae</taxon>
        <taxon>Aureispira</taxon>
    </lineage>
</organism>
<feature type="binding site" evidence="2">
    <location>
        <position position="209"/>
    </location>
    <ligand>
        <name>Zn(2+)</name>
        <dbReference type="ChEBI" id="CHEBI:29105"/>
    </ligand>
</feature>
<dbReference type="GO" id="GO:0017040">
    <property type="term" value="F:N-acylsphingosine amidohydrolase activity"/>
    <property type="evidence" value="ECO:0007669"/>
    <property type="project" value="UniProtKB-UniRule"/>
</dbReference>
<dbReference type="GO" id="GO:0016020">
    <property type="term" value="C:membrane"/>
    <property type="evidence" value="ECO:0007669"/>
    <property type="project" value="GOC"/>
</dbReference>
<dbReference type="PANTHER" id="PTHR12670">
    <property type="entry name" value="CERAMIDASE"/>
    <property type="match status" value="1"/>
</dbReference>
<keyword evidence="6" id="KW-1185">Reference proteome</keyword>
<evidence type="ECO:0000259" key="4">
    <source>
        <dbReference type="Pfam" id="PF04734"/>
    </source>
</evidence>
<dbReference type="GO" id="GO:0005576">
    <property type="term" value="C:extracellular region"/>
    <property type="evidence" value="ECO:0007669"/>
    <property type="project" value="TreeGrafter"/>
</dbReference>
<keyword evidence="2" id="KW-0862">Zinc</keyword>
<evidence type="ECO:0000313" key="5">
    <source>
        <dbReference type="EMBL" id="BDS13146.1"/>
    </source>
</evidence>
<name>A0A916DU95_9BACT</name>
<feature type="binding site" evidence="2">
    <location>
        <position position="508"/>
    </location>
    <ligand>
        <name>Zn(2+)</name>
        <dbReference type="ChEBI" id="CHEBI:29105"/>
    </ligand>
</feature>
<evidence type="ECO:0000256" key="1">
    <source>
        <dbReference type="PIRSR" id="PIRSR606823-1"/>
    </source>
</evidence>
<evidence type="ECO:0000313" key="6">
    <source>
        <dbReference type="Proteomes" id="UP001060919"/>
    </source>
</evidence>
<keyword evidence="3" id="KW-0746">Sphingolipid metabolism</keyword>
<feature type="active site" description="Nucleophile" evidence="1">
    <location>
        <position position="258"/>
    </location>
</feature>
<feature type="domain" description="Neutral/alkaline non-lysosomal ceramidase N-terminal" evidence="4">
    <location>
        <begin position="2"/>
        <end position="410"/>
    </location>
</feature>
<feature type="binding site" evidence="2">
    <location>
        <position position="93"/>
    </location>
    <ligand>
        <name>Zn(2+)</name>
        <dbReference type="ChEBI" id="CHEBI:29105"/>
    </ligand>
</feature>
<sequence length="592" mass="66351">MYKIGVSKVEMTYFKEGVGMLGYGMHFHNLQGIETPQFARAFVIESKGKKIAFVNADFCFSTNYLKARVVARLGLEYSTLGYSDANIMITAQHTHSAAGGYTQHLAYNFTTPGFQEDVYLRYSDAIVKAIVEADKNLKPGSIRHHKGEFDKEAEICFNRSIKAYNQNPEVGVRVPVKKRHLAADRTMKLLRFDDHEGQPIGSFNWFGVHTTSVSNRYNKVCYDNKGYAADLFEQYLQEKYDNKNIVTAFAQDAAGDISPNFIWERKHREYRGKHLDDYESAAYNGGLQSDKAKEIFDSASKIGKTISGDLDAILMYVDMSDIGIEESYTGGLKHETTSDPTWGMSFLEGTTDGQGAAKIVGQAVRVFLGSIRQVEVMAARMSKNTERQKKVIGYYNAHHPKAIVINHNTGVTAGAVHPEKLVVPGFVDPSIKLIKFANKVGYGKKTPWIPKILPLQILIIGNLAIVGVPAEITTIAGARLRNTVAKVLEERGVSEVLLSPYANSYAGYITTYEEYRMQLYEGGHTLFGKWTLAAYQMKFKELARELLKDPEDRKMVSLQPDMFEMKDIWTGMDDLGILAELEADDTKVDEEE</sequence>
<dbReference type="InterPro" id="IPR006823">
    <property type="entry name" value="Ceramidase_alk"/>
</dbReference>
<dbReference type="InterPro" id="IPR031329">
    <property type="entry name" value="NEUT/ALK_ceramidase_N"/>
</dbReference>
<dbReference type="GO" id="GO:0046512">
    <property type="term" value="P:sphingosine biosynthetic process"/>
    <property type="evidence" value="ECO:0007669"/>
    <property type="project" value="TreeGrafter"/>
</dbReference>
<accession>A0A916DU95</accession>
<evidence type="ECO:0000256" key="3">
    <source>
        <dbReference type="RuleBase" id="RU366019"/>
    </source>
</evidence>
<dbReference type="KEGG" id="aup:AsAng_0038740"/>
<dbReference type="Proteomes" id="UP001060919">
    <property type="component" value="Chromosome"/>
</dbReference>
<dbReference type="Pfam" id="PF04734">
    <property type="entry name" value="Ceramidase_alk"/>
    <property type="match status" value="2"/>
</dbReference>
<comment type="similarity">
    <text evidence="3">Belongs to the neutral ceramidase family.</text>
</comment>
<protein>
    <recommendedName>
        <fullName evidence="3">Neutral ceramidase</fullName>
        <ecNumber evidence="3">3.5.1.23</ecNumber>
    </recommendedName>
</protein>
<gene>
    <name evidence="5" type="ORF">AsAng_0038740</name>
</gene>
<reference evidence="5" key="1">
    <citation type="submission" date="2022-09" db="EMBL/GenBank/DDBJ databases">
        <title>Aureispira anguillicida sp. nov., isolated from Leptocephalus of Japanese eel Anguilla japonica.</title>
        <authorList>
            <person name="Yuasa K."/>
            <person name="Mekata T."/>
            <person name="Ikunari K."/>
        </authorList>
    </citation>
    <scope>NUCLEOTIDE SEQUENCE</scope>
    <source>
        <strain evidence="5">EL160426</strain>
    </source>
</reference>
<dbReference type="PANTHER" id="PTHR12670:SF1">
    <property type="entry name" value="NEUTRAL CERAMIDASE"/>
    <property type="match status" value="1"/>
</dbReference>
<evidence type="ECO:0000256" key="2">
    <source>
        <dbReference type="PIRSR" id="PIRSR606823-2"/>
    </source>
</evidence>